<organism evidence="1 2">
    <name type="scientific">Lactuca saligna</name>
    <name type="common">Willowleaf lettuce</name>
    <dbReference type="NCBI Taxonomy" id="75948"/>
    <lineage>
        <taxon>Eukaryota</taxon>
        <taxon>Viridiplantae</taxon>
        <taxon>Streptophyta</taxon>
        <taxon>Embryophyta</taxon>
        <taxon>Tracheophyta</taxon>
        <taxon>Spermatophyta</taxon>
        <taxon>Magnoliopsida</taxon>
        <taxon>eudicotyledons</taxon>
        <taxon>Gunneridae</taxon>
        <taxon>Pentapetalae</taxon>
        <taxon>asterids</taxon>
        <taxon>campanulids</taxon>
        <taxon>Asterales</taxon>
        <taxon>Asteraceae</taxon>
        <taxon>Cichorioideae</taxon>
        <taxon>Cichorieae</taxon>
        <taxon>Lactucinae</taxon>
        <taxon>Lactuca</taxon>
    </lineage>
</organism>
<dbReference type="AlphaFoldDB" id="A0AA35ULF0"/>
<accession>A0AA35ULF0</accession>
<protein>
    <submittedName>
        <fullName evidence="1">Uncharacterized protein</fullName>
    </submittedName>
</protein>
<proteinExistence type="predicted"/>
<evidence type="ECO:0000313" key="2">
    <source>
        <dbReference type="Proteomes" id="UP001177003"/>
    </source>
</evidence>
<reference evidence="1" key="1">
    <citation type="submission" date="2023-04" db="EMBL/GenBank/DDBJ databases">
        <authorList>
            <person name="Vijverberg K."/>
            <person name="Xiong W."/>
            <person name="Schranz E."/>
        </authorList>
    </citation>
    <scope>NUCLEOTIDE SEQUENCE</scope>
</reference>
<dbReference type="EMBL" id="OX465086">
    <property type="protein sequence ID" value="CAI9259324.1"/>
    <property type="molecule type" value="Genomic_DNA"/>
</dbReference>
<evidence type="ECO:0000313" key="1">
    <source>
        <dbReference type="EMBL" id="CAI9259324.1"/>
    </source>
</evidence>
<sequence>MPNASLYSPPEGKVGILFTLFEAVPRLPNTDFCNLIIREYGFSMRELTPTIINKIMGFELLCCALGRLSTIPSCKDFFIAFIHYPRAIVYVDRAPTLFGADKELADVLEMTIINGEDFLDCFLAAGGMSDAWRARGWMPKFFLLRNREVVPLERVLQGQFSDELQCRDVDFVEALPPHVFG</sequence>
<gene>
    <name evidence="1" type="ORF">LSALG_LOCUS224</name>
</gene>
<name>A0AA35ULF0_LACSI</name>
<keyword evidence="2" id="KW-1185">Reference proteome</keyword>
<dbReference type="Proteomes" id="UP001177003">
    <property type="component" value="Chromosome 0"/>
</dbReference>